<dbReference type="InterPro" id="IPR036097">
    <property type="entry name" value="HisK_dim/P_sf"/>
</dbReference>
<evidence type="ECO:0000256" key="3">
    <source>
        <dbReference type="ARBA" id="ARBA00012438"/>
    </source>
</evidence>
<evidence type="ECO:0000256" key="15">
    <source>
        <dbReference type="SAM" id="Phobius"/>
    </source>
</evidence>
<dbReference type="InterPro" id="IPR004358">
    <property type="entry name" value="Sig_transdc_His_kin-like_C"/>
</dbReference>
<dbReference type="OrthoDB" id="9804645at2"/>
<name>A0A2T5BNY4_9RHOB</name>
<evidence type="ECO:0000256" key="12">
    <source>
        <dbReference type="ARBA" id="ARBA00022989"/>
    </source>
</evidence>
<feature type="domain" description="Histidine kinase" evidence="16">
    <location>
        <begin position="240"/>
        <end position="439"/>
    </location>
</feature>
<dbReference type="InterPro" id="IPR050980">
    <property type="entry name" value="2C_sensor_his_kinase"/>
</dbReference>
<organism evidence="18 19">
    <name type="scientific">Rhodovulum imhoffii</name>
    <dbReference type="NCBI Taxonomy" id="365340"/>
    <lineage>
        <taxon>Bacteria</taxon>
        <taxon>Pseudomonadati</taxon>
        <taxon>Pseudomonadota</taxon>
        <taxon>Alphaproteobacteria</taxon>
        <taxon>Rhodobacterales</taxon>
        <taxon>Paracoccaceae</taxon>
        <taxon>Rhodovulum</taxon>
    </lineage>
</organism>
<dbReference type="GO" id="GO:0005886">
    <property type="term" value="C:plasma membrane"/>
    <property type="evidence" value="ECO:0007669"/>
    <property type="project" value="UniProtKB-SubCell"/>
</dbReference>
<dbReference type="Pfam" id="PF00672">
    <property type="entry name" value="HAMP"/>
    <property type="match status" value="1"/>
</dbReference>
<evidence type="ECO:0000256" key="5">
    <source>
        <dbReference type="ARBA" id="ARBA00022519"/>
    </source>
</evidence>
<comment type="catalytic activity">
    <reaction evidence="1">
        <text>ATP + protein L-histidine = ADP + protein N-phospho-L-histidine.</text>
        <dbReference type="EC" id="2.7.13.3"/>
    </reaction>
</comment>
<dbReference type="RefSeq" id="WP_107893524.1">
    <property type="nucleotide sequence ID" value="NZ_NHSI01000012.1"/>
</dbReference>
<keyword evidence="13" id="KW-0902">Two-component regulatory system</keyword>
<proteinExistence type="predicted"/>
<evidence type="ECO:0000256" key="7">
    <source>
        <dbReference type="ARBA" id="ARBA00022679"/>
    </source>
</evidence>
<evidence type="ECO:0000256" key="2">
    <source>
        <dbReference type="ARBA" id="ARBA00004429"/>
    </source>
</evidence>
<dbReference type="SMART" id="SM00388">
    <property type="entry name" value="HisKA"/>
    <property type="match status" value="1"/>
</dbReference>
<dbReference type="PANTHER" id="PTHR44936">
    <property type="entry name" value="SENSOR PROTEIN CREC"/>
    <property type="match status" value="1"/>
</dbReference>
<accession>A0A2T5BNY4</accession>
<dbReference type="InterPro" id="IPR036890">
    <property type="entry name" value="HATPase_C_sf"/>
</dbReference>
<keyword evidence="6" id="KW-0597">Phosphoprotein</keyword>
<evidence type="ECO:0000256" key="6">
    <source>
        <dbReference type="ARBA" id="ARBA00022553"/>
    </source>
</evidence>
<dbReference type="Gene3D" id="6.10.340.10">
    <property type="match status" value="1"/>
</dbReference>
<dbReference type="PROSITE" id="PS50109">
    <property type="entry name" value="HIS_KIN"/>
    <property type="match status" value="1"/>
</dbReference>
<keyword evidence="7" id="KW-0808">Transferase</keyword>
<evidence type="ECO:0000256" key="8">
    <source>
        <dbReference type="ARBA" id="ARBA00022692"/>
    </source>
</evidence>
<dbReference type="InterPro" id="IPR003594">
    <property type="entry name" value="HATPase_dom"/>
</dbReference>
<evidence type="ECO:0000256" key="13">
    <source>
        <dbReference type="ARBA" id="ARBA00023012"/>
    </source>
</evidence>
<reference evidence="18 19" key="1">
    <citation type="submission" date="2018-04" db="EMBL/GenBank/DDBJ databases">
        <title>Genomic Encyclopedia of Archaeal and Bacterial Type Strains, Phase II (KMG-II): from individual species to whole genera.</title>
        <authorList>
            <person name="Goeker M."/>
        </authorList>
    </citation>
    <scope>NUCLEOTIDE SEQUENCE [LARGE SCALE GENOMIC DNA]</scope>
    <source>
        <strain evidence="18 19">DSM 18064</strain>
    </source>
</reference>
<keyword evidence="5" id="KW-0997">Cell inner membrane</keyword>
<evidence type="ECO:0000256" key="10">
    <source>
        <dbReference type="ARBA" id="ARBA00022777"/>
    </source>
</evidence>
<dbReference type="EC" id="2.7.13.3" evidence="3"/>
<evidence type="ECO:0000259" key="16">
    <source>
        <dbReference type="PROSITE" id="PS50109"/>
    </source>
</evidence>
<keyword evidence="11" id="KW-0067">ATP-binding</keyword>
<comment type="subcellular location">
    <subcellularLocation>
        <location evidence="2">Cell inner membrane</location>
        <topology evidence="2">Multi-pass membrane protein</topology>
    </subcellularLocation>
</comment>
<protein>
    <recommendedName>
        <fullName evidence="3">histidine kinase</fullName>
        <ecNumber evidence="3">2.7.13.3</ecNumber>
    </recommendedName>
</protein>
<dbReference type="Proteomes" id="UP000243859">
    <property type="component" value="Unassembled WGS sequence"/>
</dbReference>
<evidence type="ECO:0000313" key="19">
    <source>
        <dbReference type="Proteomes" id="UP000243859"/>
    </source>
</evidence>
<evidence type="ECO:0000256" key="9">
    <source>
        <dbReference type="ARBA" id="ARBA00022741"/>
    </source>
</evidence>
<feature type="transmembrane region" description="Helical" evidence="15">
    <location>
        <begin position="161"/>
        <end position="180"/>
    </location>
</feature>
<evidence type="ECO:0000313" key="18">
    <source>
        <dbReference type="EMBL" id="PTN00697.1"/>
    </source>
</evidence>
<keyword evidence="12 15" id="KW-1133">Transmembrane helix</keyword>
<evidence type="ECO:0000256" key="14">
    <source>
        <dbReference type="ARBA" id="ARBA00023136"/>
    </source>
</evidence>
<dbReference type="InterPro" id="IPR005467">
    <property type="entry name" value="His_kinase_dom"/>
</dbReference>
<gene>
    <name evidence="18" type="ORF">C8N32_12515</name>
</gene>
<evidence type="ECO:0000256" key="1">
    <source>
        <dbReference type="ARBA" id="ARBA00000085"/>
    </source>
</evidence>
<evidence type="ECO:0000259" key="17">
    <source>
        <dbReference type="PROSITE" id="PS50885"/>
    </source>
</evidence>
<evidence type="ECO:0000256" key="4">
    <source>
        <dbReference type="ARBA" id="ARBA00022475"/>
    </source>
</evidence>
<dbReference type="EMBL" id="QAAA01000025">
    <property type="protein sequence ID" value="PTN00697.1"/>
    <property type="molecule type" value="Genomic_DNA"/>
</dbReference>
<dbReference type="Gene3D" id="3.30.565.10">
    <property type="entry name" value="Histidine kinase-like ATPase, C-terminal domain"/>
    <property type="match status" value="1"/>
</dbReference>
<dbReference type="Pfam" id="PF00512">
    <property type="entry name" value="HisKA"/>
    <property type="match status" value="1"/>
</dbReference>
<dbReference type="SMART" id="SM00387">
    <property type="entry name" value="HATPase_c"/>
    <property type="match status" value="1"/>
</dbReference>
<keyword evidence="10 18" id="KW-0418">Kinase</keyword>
<dbReference type="PROSITE" id="PS50885">
    <property type="entry name" value="HAMP"/>
    <property type="match status" value="1"/>
</dbReference>
<keyword evidence="8 15" id="KW-0812">Transmembrane</keyword>
<evidence type="ECO:0000256" key="11">
    <source>
        <dbReference type="ARBA" id="ARBA00022840"/>
    </source>
</evidence>
<dbReference type="GO" id="GO:0000155">
    <property type="term" value="F:phosphorelay sensor kinase activity"/>
    <property type="evidence" value="ECO:0007669"/>
    <property type="project" value="InterPro"/>
</dbReference>
<dbReference type="Gene3D" id="1.10.287.130">
    <property type="match status" value="1"/>
</dbReference>
<keyword evidence="4" id="KW-1003">Cell membrane</keyword>
<dbReference type="Pfam" id="PF02518">
    <property type="entry name" value="HATPase_c"/>
    <property type="match status" value="1"/>
</dbReference>
<dbReference type="AlphaFoldDB" id="A0A2T5BNY4"/>
<dbReference type="InterPro" id="IPR003661">
    <property type="entry name" value="HisK_dim/P_dom"/>
</dbReference>
<dbReference type="PANTHER" id="PTHR44936:SF5">
    <property type="entry name" value="SENSOR HISTIDINE KINASE ENVZ"/>
    <property type="match status" value="1"/>
</dbReference>
<comment type="caution">
    <text evidence="18">The sequence shown here is derived from an EMBL/GenBank/DDBJ whole genome shotgun (WGS) entry which is preliminary data.</text>
</comment>
<dbReference type="CDD" id="cd00082">
    <property type="entry name" value="HisKA"/>
    <property type="match status" value="1"/>
</dbReference>
<keyword evidence="19" id="KW-1185">Reference proteome</keyword>
<dbReference type="InterPro" id="IPR003660">
    <property type="entry name" value="HAMP_dom"/>
</dbReference>
<dbReference type="SUPFAM" id="SSF47384">
    <property type="entry name" value="Homodimeric domain of signal transducing histidine kinase"/>
    <property type="match status" value="1"/>
</dbReference>
<keyword evidence="14 15" id="KW-0472">Membrane</keyword>
<feature type="domain" description="HAMP" evidence="17">
    <location>
        <begin position="181"/>
        <end position="232"/>
    </location>
</feature>
<keyword evidence="9" id="KW-0547">Nucleotide-binding</keyword>
<dbReference type="SMART" id="SM00304">
    <property type="entry name" value="HAMP"/>
    <property type="match status" value="1"/>
</dbReference>
<dbReference type="GO" id="GO:0005524">
    <property type="term" value="F:ATP binding"/>
    <property type="evidence" value="ECO:0007669"/>
    <property type="project" value="UniProtKB-KW"/>
</dbReference>
<dbReference type="SUPFAM" id="SSF55874">
    <property type="entry name" value="ATPase domain of HSP90 chaperone/DNA topoisomerase II/histidine kinase"/>
    <property type="match status" value="1"/>
</dbReference>
<sequence length="439" mass="48082">MSKNWIKRLLPRGLYGRAALILLVPVVTLQLVVSVVFLQRHFEDVTRQMTRTLVLEVSYLSEEVRRADTLAEAQVRIAELATPLGLNIRLPGSPVVGEVRVFYDISGRTVVATLREGVARMQGVDLAADLRQVRLGLSTRHGPMEVTFDRKRVSASNPHQLLVLMIFTGVLMTLIAFVFLRNQLRPIKRMAQAAEAFGKGRVLPYKPSGATEVRAAGRAFLDMRARIERQMEQRTLMLSGVSHDLRTPLTRLKLGLSMGDDSEDTRAMLRDLSEMEKMLETFLDFARADALDDPELTDPAVLLSGIVDKARRAGGKVDLGELPAVGKVMLRPLAVTRALDNLLGNALRYGTRARVSLQVKPRAVCFVVEDDGPGIPPDQRNAAIKPFLRLDAARNQNLGTGVGLGLAIASDIARGHGGVLRLEDSADLGGLRAGLEIAL</sequence>
<dbReference type="PRINTS" id="PR00344">
    <property type="entry name" value="BCTRLSENSOR"/>
</dbReference>